<evidence type="ECO:0000313" key="13">
    <source>
        <dbReference type="EMBL" id="GGD63583.1"/>
    </source>
</evidence>
<reference evidence="14" key="1">
    <citation type="journal article" date="2019" name="Int. J. Syst. Evol. Microbiol.">
        <title>The Global Catalogue of Microorganisms (GCM) 10K type strain sequencing project: providing services to taxonomists for standard genome sequencing and annotation.</title>
        <authorList>
            <consortium name="The Broad Institute Genomics Platform"/>
            <consortium name="The Broad Institute Genome Sequencing Center for Infectious Disease"/>
            <person name="Wu L."/>
            <person name="Ma J."/>
        </authorList>
    </citation>
    <scope>NUCLEOTIDE SEQUENCE [LARGE SCALE GENOMIC DNA]</scope>
    <source>
        <strain evidence="14">CGMCC 1.12923</strain>
    </source>
</reference>
<comment type="subcellular location">
    <subcellularLocation>
        <location evidence="1">Cell outer membrane</location>
        <topology evidence="1">Lipid-anchor</topology>
    </subcellularLocation>
</comment>
<keyword evidence="10" id="KW-0143">Chaperone</keyword>
<keyword evidence="9" id="KW-0564">Palmitate</keyword>
<dbReference type="NCBIfam" id="TIGR00548">
    <property type="entry name" value="lolB"/>
    <property type="match status" value="1"/>
</dbReference>
<organism evidence="13 14">
    <name type="scientific">Lacimicrobium alkaliphilum</name>
    <dbReference type="NCBI Taxonomy" id="1526571"/>
    <lineage>
        <taxon>Bacteria</taxon>
        <taxon>Pseudomonadati</taxon>
        <taxon>Pseudomonadota</taxon>
        <taxon>Gammaproteobacteria</taxon>
        <taxon>Alteromonadales</taxon>
        <taxon>Alteromonadaceae</taxon>
        <taxon>Lacimicrobium</taxon>
    </lineage>
</organism>
<evidence type="ECO:0000256" key="6">
    <source>
        <dbReference type="ARBA" id="ARBA00022729"/>
    </source>
</evidence>
<gene>
    <name evidence="13" type="ORF">GCM10011357_18600</name>
</gene>
<protein>
    <recommendedName>
        <fullName evidence="4">Outer-membrane lipoprotein LolB</fullName>
    </recommendedName>
</protein>
<dbReference type="InterPro" id="IPR029046">
    <property type="entry name" value="LolA/LolB/LppX"/>
</dbReference>
<dbReference type="CDD" id="cd16326">
    <property type="entry name" value="LolB"/>
    <property type="match status" value="1"/>
</dbReference>
<accession>A0ABQ1RA18</accession>
<evidence type="ECO:0000256" key="5">
    <source>
        <dbReference type="ARBA" id="ARBA00022448"/>
    </source>
</evidence>
<keyword evidence="7" id="KW-0653">Protein transport</keyword>
<comment type="caution">
    <text evidence="13">The sequence shown here is derived from an EMBL/GenBank/DDBJ whole genome shotgun (WGS) entry which is preliminary data.</text>
</comment>
<evidence type="ECO:0000256" key="1">
    <source>
        <dbReference type="ARBA" id="ARBA00004459"/>
    </source>
</evidence>
<proteinExistence type="inferred from homology"/>
<keyword evidence="8" id="KW-0472">Membrane</keyword>
<keyword evidence="12" id="KW-0449">Lipoprotein</keyword>
<evidence type="ECO:0000256" key="2">
    <source>
        <dbReference type="ARBA" id="ARBA00009696"/>
    </source>
</evidence>
<dbReference type="Pfam" id="PF03550">
    <property type="entry name" value="LolB"/>
    <property type="match status" value="1"/>
</dbReference>
<evidence type="ECO:0000313" key="14">
    <source>
        <dbReference type="Proteomes" id="UP000614272"/>
    </source>
</evidence>
<evidence type="ECO:0000256" key="7">
    <source>
        <dbReference type="ARBA" id="ARBA00022927"/>
    </source>
</evidence>
<dbReference type="Gene3D" id="2.50.20.10">
    <property type="entry name" value="Lipoprotein localisation LolA/LolB/LppX"/>
    <property type="match status" value="1"/>
</dbReference>
<evidence type="ECO:0000256" key="11">
    <source>
        <dbReference type="ARBA" id="ARBA00023237"/>
    </source>
</evidence>
<evidence type="ECO:0000256" key="3">
    <source>
        <dbReference type="ARBA" id="ARBA00011245"/>
    </source>
</evidence>
<evidence type="ECO:0000256" key="10">
    <source>
        <dbReference type="ARBA" id="ARBA00023186"/>
    </source>
</evidence>
<sequence>MQQIREWQIRGKLAFRSEKDKFSANLNWRQQNKNFHLNLSTFLGTNILLLEKQQGKVELHYDDNLYHHINATELLYELLGWSIPVESISRWVKGQASHEANAEFSDNGLISKLQTADGWVVSYSDYRLTEAVLLPHQINFQAGPNTIRIRVDAWQMN</sequence>
<evidence type="ECO:0000256" key="12">
    <source>
        <dbReference type="ARBA" id="ARBA00023288"/>
    </source>
</evidence>
<dbReference type="EMBL" id="BMGJ01000006">
    <property type="protein sequence ID" value="GGD63583.1"/>
    <property type="molecule type" value="Genomic_DNA"/>
</dbReference>
<name>A0ABQ1RA18_9ALTE</name>
<evidence type="ECO:0000256" key="9">
    <source>
        <dbReference type="ARBA" id="ARBA00023139"/>
    </source>
</evidence>
<keyword evidence="5" id="KW-0813">Transport</keyword>
<keyword evidence="6" id="KW-0732">Signal</keyword>
<comment type="similarity">
    <text evidence="2">Belongs to the LolB family.</text>
</comment>
<dbReference type="Proteomes" id="UP000614272">
    <property type="component" value="Unassembled WGS sequence"/>
</dbReference>
<comment type="subunit">
    <text evidence="3">Monomer.</text>
</comment>
<keyword evidence="11" id="KW-0998">Cell outer membrane</keyword>
<evidence type="ECO:0000256" key="4">
    <source>
        <dbReference type="ARBA" id="ARBA00016202"/>
    </source>
</evidence>
<evidence type="ECO:0000256" key="8">
    <source>
        <dbReference type="ARBA" id="ARBA00023136"/>
    </source>
</evidence>
<keyword evidence="14" id="KW-1185">Reference proteome</keyword>
<dbReference type="InterPro" id="IPR004565">
    <property type="entry name" value="OM_lipoprot_LolB"/>
</dbReference>
<dbReference type="SUPFAM" id="SSF89392">
    <property type="entry name" value="Prokaryotic lipoproteins and lipoprotein localization factors"/>
    <property type="match status" value="1"/>
</dbReference>